<feature type="non-terminal residue" evidence="1">
    <location>
        <position position="1"/>
    </location>
</feature>
<dbReference type="AlphaFoldDB" id="A0A371EIF3"/>
<dbReference type="Proteomes" id="UP000257109">
    <property type="component" value="Unassembled WGS sequence"/>
</dbReference>
<proteinExistence type="predicted"/>
<evidence type="ECO:0000313" key="2">
    <source>
        <dbReference type="Proteomes" id="UP000257109"/>
    </source>
</evidence>
<keyword evidence="2" id="KW-1185">Reference proteome</keyword>
<gene>
    <name evidence="1" type="ORF">CR513_55484</name>
</gene>
<sequence length="158" mass="16932">PVAVVNHQKLSFSCEREWRAGLGSGLNGGIYYAEINVVCIIDCFHGLLFSSFFEQSFLAPLSLSLGGAFFMNFGTSSSVLALEMVAAKLPFGNFSTSLSEAALPLSTSKLLLLLHTLGQVSSAFSFSRVSWILVGGSHGNMSVLGLGRLHLLLAWERS</sequence>
<accession>A0A371EIF3</accession>
<evidence type="ECO:0000313" key="1">
    <source>
        <dbReference type="EMBL" id="RDX65825.1"/>
    </source>
</evidence>
<organism evidence="1 2">
    <name type="scientific">Mucuna pruriens</name>
    <name type="common">Velvet bean</name>
    <name type="synonym">Dolichos pruriens</name>
    <dbReference type="NCBI Taxonomy" id="157652"/>
    <lineage>
        <taxon>Eukaryota</taxon>
        <taxon>Viridiplantae</taxon>
        <taxon>Streptophyta</taxon>
        <taxon>Embryophyta</taxon>
        <taxon>Tracheophyta</taxon>
        <taxon>Spermatophyta</taxon>
        <taxon>Magnoliopsida</taxon>
        <taxon>eudicotyledons</taxon>
        <taxon>Gunneridae</taxon>
        <taxon>Pentapetalae</taxon>
        <taxon>rosids</taxon>
        <taxon>fabids</taxon>
        <taxon>Fabales</taxon>
        <taxon>Fabaceae</taxon>
        <taxon>Papilionoideae</taxon>
        <taxon>50 kb inversion clade</taxon>
        <taxon>NPAAA clade</taxon>
        <taxon>indigoferoid/millettioid clade</taxon>
        <taxon>Phaseoleae</taxon>
        <taxon>Mucuna</taxon>
    </lineage>
</organism>
<comment type="caution">
    <text evidence="1">The sequence shown here is derived from an EMBL/GenBank/DDBJ whole genome shotgun (WGS) entry which is preliminary data.</text>
</comment>
<dbReference type="EMBL" id="QJKJ01013721">
    <property type="protein sequence ID" value="RDX65825.1"/>
    <property type="molecule type" value="Genomic_DNA"/>
</dbReference>
<reference evidence="1" key="1">
    <citation type="submission" date="2018-05" db="EMBL/GenBank/DDBJ databases">
        <title>Draft genome of Mucuna pruriens seed.</title>
        <authorList>
            <person name="Nnadi N.E."/>
            <person name="Vos R."/>
            <person name="Hasami M.H."/>
            <person name="Devisetty U.K."/>
            <person name="Aguiy J.C."/>
        </authorList>
    </citation>
    <scope>NUCLEOTIDE SEQUENCE [LARGE SCALE GENOMIC DNA]</scope>
    <source>
        <strain evidence="1">JCA_2017</strain>
    </source>
</reference>
<protein>
    <submittedName>
        <fullName evidence="1">Uncharacterized protein</fullName>
    </submittedName>
</protein>
<feature type="non-terminal residue" evidence="1">
    <location>
        <position position="158"/>
    </location>
</feature>
<name>A0A371EIF3_MUCPR</name>